<keyword evidence="2" id="KW-1185">Reference proteome</keyword>
<accession>A0ABR1R0M3</accession>
<protein>
    <submittedName>
        <fullName evidence="1">Uncharacterized protein</fullName>
    </submittedName>
</protein>
<evidence type="ECO:0000313" key="2">
    <source>
        <dbReference type="Proteomes" id="UP001396898"/>
    </source>
</evidence>
<dbReference type="EMBL" id="JAQQWI010000024">
    <property type="protein sequence ID" value="KAK7994260.1"/>
    <property type="molecule type" value="Genomic_DNA"/>
</dbReference>
<sequence>MGTLLYGLDNRPKRWHPLVVYAFSLWSQRGRDTTPLVDAADLNLRTEELIAGDNIPTTRSHWKLKWVPGQGLFARWRQSEMVMSADGWTEMEYCCACSEVRKEYDTTLLNNRTFDVNATSIQRRSTGANGQTQVTNGGVLTGPYGPLMTGPVAGCPRCSMDFQFAWQEHNTGAEYGVGHWLHFTTWFHIGKDVDIKAIHDNMKARSGDWHNRFSPGPAGTLPLGVGQVARISDFPDDY</sequence>
<name>A0ABR1R0M3_9PEZI</name>
<dbReference type="Proteomes" id="UP001396898">
    <property type="component" value="Unassembled WGS sequence"/>
</dbReference>
<proteinExistence type="predicted"/>
<reference evidence="1 2" key="1">
    <citation type="submission" date="2023-01" db="EMBL/GenBank/DDBJ databases">
        <title>Analysis of 21 Apiospora genomes using comparative genomics revels a genus with tremendous synthesis potential of carbohydrate active enzymes and secondary metabolites.</title>
        <authorList>
            <person name="Sorensen T."/>
        </authorList>
    </citation>
    <scope>NUCLEOTIDE SEQUENCE [LARGE SCALE GENOMIC DNA]</scope>
    <source>
        <strain evidence="1 2">CBS 20057</strain>
    </source>
</reference>
<organism evidence="1 2">
    <name type="scientific">Apiospora marii</name>
    <dbReference type="NCBI Taxonomy" id="335849"/>
    <lineage>
        <taxon>Eukaryota</taxon>
        <taxon>Fungi</taxon>
        <taxon>Dikarya</taxon>
        <taxon>Ascomycota</taxon>
        <taxon>Pezizomycotina</taxon>
        <taxon>Sordariomycetes</taxon>
        <taxon>Xylariomycetidae</taxon>
        <taxon>Amphisphaeriales</taxon>
        <taxon>Apiosporaceae</taxon>
        <taxon>Apiospora</taxon>
    </lineage>
</organism>
<gene>
    <name evidence="1" type="ORF">PG991_015848</name>
</gene>
<evidence type="ECO:0000313" key="1">
    <source>
        <dbReference type="EMBL" id="KAK7994260.1"/>
    </source>
</evidence>
<comment type="caution">
    <text evidence="1">The sequence shown here is derived from an EMBL/GenBank/DDBJ whole genome shotgun (WGS) entry which is preliminary data.</text>
</comment>